<dbReference type="GO" id="GO:0008270">
    <property type="term" value="F:zinc ion binding"/>
    <property type="evidence" value="ECO:0007669"/>
    <property type="project" value="UniProtKB-UniRule"/>
</dbReference>
<dbReference type="GO" id="GO:0006338">
    <property type="term" value="P:chromatin remodeling"/>
    <property type="evidence" value="ECO:0007669"/>
    <property type="project" value="InterPro"/>
</dbReference>
<comment type="caution">
    <text evidence="7">The sequence shown here is derived from an EMBL/GenBank/DDBJ whole genome shotgun (WGS) entry which is preliminary data.</text>
</comment>
<dbReference type="InterPro" id="IPR039723">
    <property type="entry name" value="Vps71/ZNHIT1"/>
</dbReference>
<sequence>MPPKASKKNTASSSPSSAASVKHKNSLGKPLDRIKAIERTATRTPTSTSSPPTQLDDATRSRALQRRLDDLERDNSGAAPDSDIPFSTLATTGAGSGPRRARGLADDANQYGLEDNVPAGGARANKKIRRLLLLKKNLGAYIAESKFELLPPNTPNYLTAGAPASKFPPRKICSVCGFDGCYTCVKCGMRVCSIRCKAAHDETRCLKFTS</sequence>
<dbReference type="CDD" id="cd21437">
    <property type="entry name" value="zf-HIT_ZNHIT1_like"/>
    <property type="match status" value="1"/>
</dbReference>
<accession>A0A507CWZ0</accession>
<reference evidence="9 10" key="1">
    <citation type="journal article" date="2019" name="Sci. Rep.">
        <title>Comparative genomics of chytrid fungi reveal insights into the obligate biotrophic and pathogenic lifestyle of Synchytrium endobioticum.</title>
        <authorList>
            <person name="van de Vossenberg B.T.L.H."/>
            <person name="Warris S."/>
            <person name="Nguyen H.D.T."/>
            <person name="van Gent-Pelzer M.P.E."/>
            <person name="Joly D.L."/>
            <person name="van de Geest H.C."/>
            <person name="Bonants P.J.M."/>
            <person name="Smith D.S."/>
            <person name="Levesque C.A."/>
            <person name="van der Lee T.A.J."/>
        </authorList>
    </citation>
    <scope>NUCLEOTIDE SEQUENCE [LARGE SCALE GENOMIC DNA]</scope>
    <source>
        <strain evidence="8 10">LEV6574</strain>
        <strain evidence="7 9">MB42</strain>
    </source>
</reference>
<dbReference type="EMBL" id="QEAN01000192">
    <property type="protein sequence ID" value="TPX43719.1"/>
    <property type="molecule type" value="Genomic_DNA"/>
</dbReference>
<dbReference type="Pfam" id="PF04438">
    <property type="entry name" value="zf-HIT"/>
    <property type="match status" value="1"/>
</dbReference>
<keyword evidence="2 4" id="KW-0863">Zinc-finger</keyword>
<feature type="compositionally biased region" description="Low complexity" evidence="5">
    <location>
        <begin position="8"/>
        <end position="20"/>
    </location>
</feature>
<evidence type="ECO:0000256" key="4">
    <source>
        <dbReference type="PROSITE-ProRule" id="PRU00453"/>
    </source>
</evidence>
<evidence type="ECO:0000259" key="6">
    <source>
        <dbReference type="PROSITE" id="PS51083"/>
    </source>
</evidence>
<proteinExistence type="predicted"/>
<feature type="compositionally biased region" description="Basic and acidic residues" evidence="5">
    <location>
        <begin position="30"/>
        <end position="41"/>
    </location>
</feature>
<dbReference type="PANTHER" id="PTHR13093">
    <property type="entry name" value="ZINC FINGER HIT DOMAIN CONTAINING PROTEIN 1"/>
    <property type="match status" value="1"/>
</dbReference>
<dbReference type="GO" id="GO:0005634">
    <property type="term" value="C:nucleus"/>
    <property type="evidence" value="ECO:0007669"/>
    <property type="project" value="UniProtKB-ARBA"/>
</dbReference>
<feature type="compositionally biased region" description="Basic and acidic residues" evidence="5">
    <location>
        <begin position="66"/>
        <end position="75"/>
    </location>
</feature>
<evidence type="ECO:0000256" key="1">
    <source>
        <dbReference type="ARBA" id="ARBA00022723"/>
    </source>
</evidence>
<dbReference type="Proteomes" id="UP000317494">
    <property type="component" value="Unassembled WGS sequence"/>
</dbReference>
<keyword evidence="9" id="KW-1185">Reference proteome</keyword>
<dbReference type="STRING" id="286115.A0A507CWZ0"/>
<evidence type="ECO:0000313" key="9">
    <source>
        <dbReference type="Proteomes" id="UP000317494"/>
    </source>
</evidence>
<evidence type="ECO:0000256" key="2">
    <source>
        <dbReference type="ARBA" id="ARBA00022771"/>
    </source>
</evidence>
<gene>
    <name evidence="8" type="ORF">SeLEV6574_g02363</name>
    <name evidence="7" type="ORF">SeMB42_g04617</name>
</gene>
<feature type="compositionally biased region" description="Low complexity" evidence="5">
    <location>
        <begin position="42"/>
        <end position="53"/>
    </location>
</feature>
<feature type="domain" description="HIT-type" evidence="6">
    <location>
        <begin position="173"/>
        <end position="205"/>
    </location>
</feature>
<keyword evidence="1" id="KW-0479">Metal-binding</keyword>
<evidence type="ECO:0000256" key="3">
    <source>
        <dbReference type="ARBA" id="ARBA00022833"/>
    </source>
</evidence>
<feature type="region of interest" description="Disordered" evidence="5">
    <location>
        <begin position="1"/>
        <end position="104"/>
    </location>
</feature>
<dbReference type="PROSITE" id="PS51083">
    <property type="entry name" value="ZF_HIT"/>
    <property type="match status" value="1"/>
</dbReference>
<organism evidence="7 9">
    <name type="scientific">Synchytrium endobioticum</name>
    <dbReference type="NCBI Taxonomy" id="286115"/>
    <lineage>
        <taxon>Eukaryota</taxon>
        <taxon>Fungi</taxon>
        <taxon>Fungi incertae sedis</taxon>
        <taxon>Chytridiomycota</taxon>
        <taxon>Chytridiomycota incertae sedis</taxon>
        <taxon>Chytridiomycetes</taxon>
        <taxon>Synchytriales</taxon>
        <taxon>Synchytriaceae</taxon>
        <taxon>Synchytrium</taxon>
    </lineage>
</organism>
<evidence type="ECO:0000313" key="10">
    <source>
        <dbReference type="Proteomes" id="UP000320475"/>
    </source>
</evidence>
<dbReference type="EMBL" id="QEAM01000065">
    <property type="protein sequence ID" value="TPX47903.1"/>
    <property type="molecule type" value="Genomic_DNA"/>
</dbReference>
<dbReference type="VEuPathDB" id="FungiDB:SeMB42_g04617"/>
<dbReference type="Proteomes" id="UP000320475">
    <property type="component" value="Unassembled WGS sequence"/>
</dbReference>
<keyword evidence="3" id="KW-0862">Zinc</keyword>
<evidence type="ECO:0000256" key="5">
    <source>
        <dbReference type="SAM" id="MobiDB-lite"/>
    </source>
</evidence>
<evidence type="ECO:0000313" key="8">
    <source>
        <dbReference type="EMBL" id="TPX47903.1"/>
    </source>
</evidence>
<dbReference type="InterPro" id="IPR007529">
    <property type="entry name" value="Znf_HIT"/>
</dbReference>
<dbReference type="AlphaFoldDB" id="A0A507CWZ0"/>
<evidence type="ECO:0000313" key="7">
    <source>
        <dbReference type="EMBL" id="TPX43719.1"/>
    </source>
</evidence>
<protein>
    <recommendedName>
        <fullName evidence="6">HIT-type domain-containing protein</fullName>
    </recommendedName>
</protein>
<dbReference type="OrthoDB" id="74807at2759"/>
<name>A0A507CWZ0_9FUNG</name>